<dbReference type="Gene3D" id="1.20.120.490">
    <property type="entry name" value="Hypothetical protein TM1646-like domain"/>
    <property type="match status" value="1"/>
</dbReference>
<sequence>MEISRARGKSSTPVSNNSKQVTVKKDFSQSFSFAQQQKSEQDLKNMQDDIKKKGNRLSITKCYADVRAYKNLIREYLESVLNYMYSVKRDISFWQTQYFITVETIDNKLEELTQALLSEEKEKLQVASTIDEISGLIVDIYK</sequence>
<dbReference type="Pfam" id="PF03885">
    <property type="entry name" value="DUF327"/>
    <property type="match status" value="1"/>
</dbReference>
<proteinExistence type="predicted"/>
<dbReference type="EMBL" id="CP096983">
    <property type="protein sequence ID" value="URZ10897.1"/>
    <property type="molecule type" value="Genomic_DNA"/>
</dbReference>
<dbReference type="InterPro" id="IPR024042">
    <property type="entry name" value="TM1646-like_dom_sf"/>
</dbReference>
<dbReference type="InterPro" id="IPR005585">
    <property type="entry name" value="DUF327"/>
</dbReference>
<feature type="compositionally biased region" description="Polar residues" evidence="1">
    <location>
        <begin position="9"/>
        <end position="21"/>
    </location>
</feature>
<feature type="region of interest" description="Disordered" evidence="1">
    <location>
        <begin position="1"/>
        <end position="23"/>
    </location>
</feature>
<protein>
    <submittedName>
        <fullName evidence="2">Uncharacterized protein</fullName>
    </submittedName>
</protein>
<organism evidence="2 3">
    <name type="scientific">Clostridium felsineum</name>
    <dbReference type="NCBI Taxonomy" id="36839"/>
    <lineage>
        <taxon>Bacteria</taxon>
        <taxon>Bacillati</taxon>
        <taxon>Bacillota</taxon>
        <taxon>Clostridia</taxon>
        <taxon>Eubacteriales</taxon>
        <taxon>Clostridiaceae</taxon>
        <taxon>Clostridium</taxon>
    </lineage>
</organism>
<dbReference type="Proteomes" id="UP000190951">
    <property type="component" value="Chromosome"/>
</dbReference>
<keyword evidence="3" id="KW-1185">Reference proteome</keyword>
<accession>A0A1S8LRH4</accession>
<evidence type="ECO:0000313" key="3">
    <source>
        <dbReference type="Proteomes" id="UP000190951"/>
    </source>
</evidence>
<evidence type="ECO:0000256" key="1">
    <source>
        <dbReference type="SAM" id="MobiDB-lite"/>
    </source>
</evidence>
<name>A0A1S8LRH4_9CLOT</name>
<dbReference type="AlphaFoldDB" id="A0A1S8LRH4"/>
<dbReference type="STRING" id="84029.CROST_10800"/>
<dbReference type="SUPFAM" id="SSF158397">
    <property type="entry name" value="TM1646-like"/>
    <property type="match status" value="1"/>
</dbReference>
<dbReference type="RefSeq" id="WP_077835398.1">
    <property type="nucleotide sequence ID" value="NZ_CP096983.1"/>
</dbReference>
<gene>
    <name evidence="2" type="ORF">CROST_016120</name>
</gene>
<reference evidence="2 3" key="1">
    <citation type="submission" date="2022-04" db="EMBL/GenBank/DDBJ databases">
        <title>Genome sequence of C. roseum typestrain.</title>
        <authorList>
            <person name="Poehlein A."/>
            <person name="Schoch T."/>
            <person name="Duerre P."/>
            <person name="Daniel R."/>
        </authorList>
    </citation>
    <scope>NUCLEOTIDE SEQUENCE [LARGE SCALE GENOMIC DNA]</scope>
    <source>
        <strain evidence="2 3">DSM 7320</strain>
    </source>
</reference>
<dbReference type="KEGG" id="crw:CROST_016120"/>
<evidence type="ECO:0000313" key="2">
    <source>
        <dbReference type="EMBL" id="URZ10897.1"/>
    </source>
</evidence>